<dbReference type="InterPro" id="IPR009051">
    <property type="entry name" value="Helical_ferredxn"/>
</dbReference>
<dbReference type="KEGG" id="slom:PXH66_12655"/>
<dbReference type="GO" id="GO:0046872">
    <property type="term" value="F:metal ion binding"/>
    <property type="evidence" value="ECO:0007669"/>
    <property type="project" value="UniProtKB-UniRule"/>
</dbReference>
<evidence type="ECO:0000256" key="2">
    <source>
        <dbReference type="ARBA" id="ARBA00022723"/>
    </source>
</evidence>
<evidence type="ECO:0000256" key="5">
    <source>
        <dbReference type="ARBA" id="ARBA00023014"/>
    </source>
</evidence>
<evidence type="ECO:0000256" key="3">
    <source>
        <dbReference type="ARBA" id="ARBA00022737"/>
    </source>
</evidence>
<dbReference type="PANTHER" id="PTHR32479:SF17">
    <property type="entry name" value="GLYCOLATE OXIDASE IRON-SULFUR SUBUNIT"/>
    <property type="match status" value="1"/>
</dbReference>
<dbReference type="PIRSF" id="PIRSF000139">
    <property type="entry name" value="Glc_ox_4Fe-4S"/>
    <property type="match status" value="1"/>
</dbReference>
<dbReference type="InterPro" id="IPR012257">
    <property type="entry name" value="Glc_ox_4Fe-4S"/>
</dbReference>
<keyword evidence="9" id="KW-1185">Reference proteome</keyword>
<comment type="catalytic activity">
    <reaction evidence="6">
        <text>glycolate + A = glyoxylate + AH2</text>
        <dbReference type="Rhea" id="RHEA:21264"/>
        <dbReference type="ChEBI" id="CHEBI:13193"/>
        <dbReference type="ChEBI" id="CHEBI:17499"/>
        <dbReference type="ChEBI" id="CHEBI:29805"/>
        <dbReference type="ChEBI" id="CHEBI:36655"/>
        <dbReference type="EC" id="1.1.99.14"/>
    </reaction>
</comment>
<dbReference type="InterPro" id="IPR017900">
    <property type="entry name" value="4Fe4S_Fe_S_CS"/>
</dbReference>
<dbReference type="PROSITE" id="PS00198">
    <property type="entry name" value="4FE4S_FER_1"/>
    <property type="match status" value="1"/>
</dbReference>
<evidence type="ECO:0000313" key="9">
    <source>
        <dbReference type="Proteomes" id="UP001218638"/>
    </source>
</evidence>
<keyword evidence="4 6" id="KW-0408">Iron</keyword>
<dbReference type="PANTHER" id="PTHR32479">
    <property type="entry name" value="GLYCOLATE OXIDASE IRON-SULFUR SUBUNIT"/>
    <property type="match status" value="1"/>
</dbReference>
<keyword evidence="2 6" id="KW-0479">Metal-binding</keyword>
<keyword evidence="6" id="KW-0813">Transport</keyword>
<dbReference type="Proteomes" id="UP001218638">
    <property type="component" value="Chromosome"/>
</dbReference>
<comment type="catalytic activity">
    <reaction evidence="6">
        <text>(R)-lactate + A = pyruvate + AH2</text>
        <dbReference type="Rhea" id="RHEA:15089"/>
        <dbReference type="ChEBI" id="CHEBI:13193"/>
        <dbReference type="ChEBI" id="CHEBI:15361"/>
        <dbReference type="ChEBI" id="CHEBI:16004"/>
        <dbReference type="ChEBI" id="CHEBI:17499"/>
    </reaction>
</comment>
<keyword evidence="6" id="KW-0249">Electron transport</keyword>
<feature type="domain" description="4Fe-4S ferredoxin-type" evidence="7">
    <location>
        <begin position="14"/>
        <end position="44"/>
    </location>
</feature>
<accession>A0AAE9ZS13</accession>
<dbReference type="AlphaFoldDB" id="A0AAE9ZS13"/>
<evidence type="ECO:0000259" key="7">
    <source>
        <dbReference type="PROSITE" id="PS51379"/>
    </source>
</evidence>
<dbReference type="RefSeq" id="WP_330928787.1">
    <property type="nucleotide sequence ID" value="NZ_CP119075.1"/>
</dbReference>
<dbReference type="InterPro" id="IPR017896">
    <property type="entry name" value="4Fe4S_Fe-S-bd"/>
</dbReference>
<dbReference type="Gene3D" id="1.10.1060.10">
    <property type="entry name" value="Alpha-helical ferredoxin"/>
    <property type="match status" value="1"/>
</dbReference>
<dbReference type="EMBL" id="CP119075">
    <property type="protein sequence ID" value="WED63181.1"/>
    <property type="molecule type" value="Genomic_DNA"/>
</dbReference>
<dbReference type="GO" id="GO:0019154">
    <property type="term" value="F:glycolate dehydrogenase activity"/>
    <property type="evidence" value="ECO:0007669"/>
    <property type="project" value="UniProtKB-EC"/>
</dbReference>
<protein>
    <recommendedName>
        <fullName evidence="6">Glycolate oxidase iron-sulfur subunit</fullName>
        <ecNumber evidence="6">1.1.99.14</ecNumber>
    </recommendedName>
</protein>
<keyword evidence="3" id="KW-0677">Repeat</keyword>
<dbReference type="SUPFAM" id="SSF46548">
    <property type="entry name" value="alpha-helical ferredoxin"/>
    <property type="match status" value="1"/>
</dbReference>
<name>A0AAE9ZS13_9BACT</name>
<comment type="cofactor">
    <cofactor evidence="6">
        <name>[4Fe-4S] cluster</name>
        <dbReference type="ChEBI" id="CHEBI:49883"/>
    </cofactor>
    <text evidence="6">Binds 2 [4Fe-4S] clusters.</text>
</comment>
<evidence type="ECO:0000256" key="4">
    <source>
        <dbReference type="ARBA" id="ARBA00023004"/>
    </source>
</evidence>
<dbReference type="Pfam" id="PF02754">
    <property type="entry name" value="CCG"/>
    <property type="match status" value="2"/>
</dbReference>
<keyword evidence="1 6" id="KW-0004">4Fe-4S</keyword>
<comment type="function">
    <text evidence="6">Component of a complex that catalyzes the oxidation of glycolate to glyoxylate.</text>
</comment>
<organism evidence="8 9">
    <name type="scientific">Synoicihabitans lomoniglobus</name>
    <dbReference type="NCBI Taxonomy" id="2909285"/>
    <lineage>
        <taxon>Bacteria</taxon>
        <taxon>Pseudomonadati</taxon>
        <taxon>Verrucomicrobiota</taxon>
        <taxon>Opitutia</taxon>
        <taxon>Opitutales</taxon>
        <taxon>Opitutaceae</taxon>
        <taxon>Synoicihabitans</taxon>
    </lineage>
</organism>
<dbReference type="Pfam" id="PF13183">
    <property type="entry name" value="Fer4_8"/>
    <property type="match status" value="1"/>
</dbReference>
<dbReference type="EC" id="1.1.99.14" evidence="6"/>
<keyword evidence="5 6" id="KW-0411">Iron-sulfur</keyword>
<evidence type="ECO:0000256" key="1">
    <source>
        <dbReference type="ARBA" id="ARBA00022485"/>
    </source>
</evidence>
<reference evidence="8" key="1">
    <citation type="submission" date="2023-03" db="EMBL/GenBank/DDBJ databases">
        <title>Lomoglobus Profundus gen. nov., sp. nov., a novel member of the phylum Verrucomicrobia, isolated from deep-marine sediment of South China Sea.</title>
        <authorList>
            <person name="Ahmad T."/>
            <person name="Ishaq S.E."/>
            <person name="Wang F."/>
        </authorList>
    </citation>
    <scope>NUCLEOTIDE SEQUENCE</scope>
    <source>
        <strain evidence="8">LMO-M01</strain>
    </source>
</reference>
<proteinExistence type="predicted"/>
<dbReference type="InterPro" id="IPR004017">
    <property type="entry name" value="Cys_rich_dom"/>
</dbReference>
<feature type="domain" description="4Fe-4S ferredoxin-type" evidence="7">
    <location>
        <begin position="65"/>
        <end position="94"/>
    </location>
</feature>
<gene>
    <name evidence="8" type="ORF">PXH66_12655</name>
</gene>
<evidence type="ECO:0000256" key="6">
    <source>
        <dbReference type="PIRNR" id="PIRNR000139"/>
    </source>
</evidence>
<dbReference type="PROSITE" id="PS51379">
    <property type="entry name" value="4FE4S_FER_2"/>
    <property type="match status" value="2"/>
</dbReference>
<sequence length="426" mass="45741">MQHRLNAQTIGPNGPAMVAAVDACVHCGFCLPACPTYHETHDETASPRGRIVLMKEVLEGTLTWDDAQPHLDQCLGCLACEPACPSGVSYRDLISPYRALAAPQVRLGFTARVRRALAAFTVPYPRRLRLALRAARLTKPLHRWIPAAFRPLLDLAPAALPRRQTLQALYPARGKRRARVALLAGCAQQVLDPDINAATIEVLTRNGVEVSVPRAQGCCGGLAWHTGDRATAQHLARANLAAFPTDLDAVLTNAAGCGSALHEYSMILAGTPHEAAARQLAALTIDVSVFLTRLGLREPPTGFQPTRRIAMQDACHLANAQGVRAEPRQLLAQIPGLELIEPADGHICCGSAGTYNIDQPAMAARLGRQKAEAMLATGADQVASGNIGCQTQIRHHLARLNAALPVRHPMQILRDAYAPETQNGRS</sequence>
<dbReference type="GO" id="GO:0051539">
    <property type="term" value="F:4 iron, 4 sulfur cluster binding"/>
    <property type="evidence" value="ECO:0007669"/>
    <property type="project" value="UniProtKB-UniRule"/>
</dbReference>
<evidence type="ECO:0000313" key="8">
    <source>
        <dbReference type="EMBL" id="WED63181.1"/>
    </source>
</evidence>